<comment type="caution">
    <text evidence="3">The sequence shown here is derived from an EMBL/GenBank/DDBJ whole genome shotgun (WGS) entry which is preliminary data.</text>
</comment>
<evidence type="ECO:0000313" key="4">
    <source>
        <dbReference type="Proteomes" id="UP000274358"/>
    </source>
</evidence>
<dbReference type="GO" id="GO:0005886">
    <property type="term" value="C:plasma membrane"/>
    <property type="evidence" value="ECO:0007669"/>
    <property type="project" value="TreeGrafter"/>
</dbReference>
<evidence type="ECO:0000256" key="1">
    <source>
        <dbReference type="ARBA" id="ARBA00022603"/>
    </source>
</evidence>
<dbReference type="OrthoDB" id="189417at2"/>
<dbReference type="InterPro" id="IPR007072">
    <property type="entry name" value="RNMT_CmcI"/>
</dbReference>
<dbReference type="Proteomes" id="UP000274358">
    <property type="component" value="Unassembled WGS sequence"/>
</dbReference>
<gene>
    <name evidence="3" type="ORF">EKH80_08540</name>
</gene>
<dbReference type="SUPFAM" id="SSF53335">
    <property type="entry name" value="S-adenosyl-L-methionine-dependent methyltransferases"/>
    <property type="match status" value="1"/>
</dbReference>
<reference evidence="3 4" key="1">
    <citation type="submission" date="2018-12" db="EMBL/GenBank/DDBJ databases">
        <title>Dyella dinghuensis sp. nov. DHOA06 and Dyella choica sp. nov. 4M-K27, isolated from forest soil.</title>
        <authorList>
            <person name="Qiu L.-H."/>
            <person name="Gao Z.-H."/>
        </authorList>
    </citation>
    <scope>NUCLEOTIDE SEQUENCE [LARGE SCALE GENOMIC DNA]</scope>
    <source>
        <strain evidence="3 4">4M-K27</strain>
    </source>
</reference>
<dbReference type="InterPro" id="IPR029063">
    <property type="entry name" value="SAM-dependent_MTases_sf"/>
</dbReference>
<dbReference type="AlphaFoldDB" id="A0A432M733"/>
<evidence type="ECO:0000313" key="3">
    <source>
        <dbReference type="EMBL" id="RUL76749.1"/>
    </source>
</evidence>
<keyword evidence="2" id="KW-0808">Transferase</keyword>
<accession>A0A432M733</accession>
<dbReference type="PANTHER" id="PTHR40048">
    <property type="entry name" value="RHAMNOSYL O-METHYLTRANSFERASE"/>
    <property type="match status" value="1"/>
</dbReference>
<dbReference type="Gene3D" id="3.40.50.150">
    <property type="entry name" value="Vaccinia Virus protein VP39"/>
    <property type="match status" value="1"/>
</dbReference>
<proteinExistence type="predicted"/>
<keyword evidence="4" id="KW-1185">Reference proteome</keyword>
<dbReference type="GO" id="GO:0008168">
    <property type="term" value="F:methyltransferase activity"/>
    <property type="evidence" value="ECO:0007669"/>
    <property type="project" value="UniProtKB-KW"/>
</dbReference>
<protein>
    <submittedName>
        <fullName evidence="3">Cephalosporin hydroxylase</fullName>
    </submittedName>
</protein>
<sequence length="271" mass="30298">MDPTEEFKSEVANNILRLSQNGDIKRKSAEWLNDITALRYAYNFQWLGRPIIQVPQDMVAIQELIWQVKPDLIIETGIAHGGSLILSASMLSLLDYCDAIEAGQMLDPNATRRRVLGIDIDIRAHNRAAIEAHPMAHRIDMIQGSSIAPEIIAKVHAAAADHQRVLVILDSNHTHGHVLAELEAYAPLVSPGSYCVVFDTVVEDLPETMYPDRPWGKGNNPKTAVWEYLRSLKQEGRYAADGKRLDFELDSALESKLLITVAPDGYLRRPE</sequence>
<keyword evidence="1" id="KW-0489">Methyltransferase</keyword>
<dbReference type="EMBL" id="RYYV01000005">
    <property type="protein sequence ID" value="RUL76749.1"/>
    <property type="molecule type" value="Genomic_DNA"/>
</dbReference>
<dbReference type="RefSeq" id="WP_126684310.1">
    <property type="nucleotide sequence ID" value="NZ_RYYV01000005.1"/>
</dbReference>
<dbReference type="Pfam" id="PF04989">
    <property type="entry name" value="RMNT_CmcI"/>
    <property type="match status" value="1"/>
</dbReference>
<organism evidence="3 4">
    <name type="scientific">Dyella choica</name>
    <dbReference type="NCBI Taxonomy" id="1927959"/>
    <lineage>
        <taxon>Bacteria</taxon>
        <taxon>Pseudomonadati</taxon>
        <taxon>Pseudomonadota</taxon>
        <taxon>Gammaproteobacteria</taxon>
        <taxon>Lysobacterales</taxon>
        <taxon>Rhodanobacteraceae</taxon>
        <taxon>Dyella</taxon>
    </lineage>
</organism>
<dbReference type="PANTHER" id="PTHR40048:SF1">
    <property type="entry name" value="RHAMNOSYL O-METHYLTRANSFERASE"/>
    <property type="match status" value="1"/>
</dbReference>
<dbReference type="GO" id="GO:0032259">
    <property type="term" value="P:methylation"/>
    <property type="evidence" value="ECO:0007669"/>
    <property type="project" value="UniProtKB-KW"/>
</dbReference>
<dbReference type="GO" id="GO:0071770">
    <property type="term" value="P:DIM/DIP cell wall layer assembly"/>
    <property type="evidence" value="ECO:0007669"/>
    <property type="project" value="TreeGrafter"/>
</dbReference>
<dbReference type="GO" id="GO:0008610">
    <property type="term" value="P:lipid biosynthetic process"/>
    <property type="evidence" value="ECO:0007669"/>
    <property type="project" value="InterPro"/>
</dbReference>
<name>A0A432M733_9GAMM</name>
<evidence type="ECO:0000256" key="2">
    <source>
        <dbReference type="ARBA" id="ARBA00022679"/>
    </source>
</evidence>